<keyword evidence="2" id="KW-0732">Signal</keyword>
<proteinExistence type="predicted"/>
<evidence type="ECO:0000256" key="2">
    <source>
        <dbReference type="SAM" id="SignalP"/>
    </source>
</evidence>
<keyword evidence="4" id="KW-1185">Reference proteome</keyword>
<dbReference type="RefSeq" id="WP_069690464.1">
    <property type="nucleotide sequence ID" value="NZ_CP017147.1"/>
</dbReference>
<dbReference type="EMBL" id="CP017147">
    <property type="protein sequence ID" value="AOO81250.1"/>
    <property type="molecule type" value="Genomic_DNA"/>
</dbReference>
<evidence type="ECO:0000313" key="4">
    <source>
        <dbReference type="Proteomes" id="UP000094969"/>
    </source>
</evidence>
<reference evidence="3 4" key="1">
    <citation type="journal article" date="2015" name="Antonie Van Leeuwenhoek">
        <title>Bosea vaviloviae sp. nov., a new species of slow-growing rhizobia isolated from nodules of the relict species Vavilovia formosa (Stev.) Fed.</title>
        <authorList>
            <person name="Safronova V.I."/>
            <person name="Kuznetsova I.G."/>
            <person name="Sazanova A.L."/>
            <person name="Kimeklis A.K."/>
            <person name="Belimov A.A."/>
            <person name="Andronov E.E."/>
            <person name="Pinaev A.G."/>
            <person name="Chizhevskaya E.P."/>
            <person name="Pukhaev A.R."/>
            <person name="Popov K.P."/>
            <person name="Willems A."/>
            <person name="Tikhonovich I.A."/>
        </authorList>
    </citation>
    <scope>NUCLEOTIDE SEQUENCE [LARGE SCALE GENOMIC DNA]</scope>
    <source>
        <strain evidence="3 4">Vaf18</strain>
    </source>
</reference>
<accession>A0A1D7U1L2</accession>
<organism evidence="3 4">
    <name type="scientific">Bosea vaviloviae</name>
    <dbReference type="NCBI Taxonomy" id="1526658"/>
    <lineage>
        <taxon>Bacteria</taxon>
        <taxon>Pseudomonadati</taxon>
        <taxon>Pseudomonadota</taxon>
        <taxon>Alphaproteobacteria</taxon>
        <taxon>Hyphomicrobiales</taxon>
        <taxon>Boseaceae</taxon>
        <taxon>Bosea</taxon>
    </lineage>
</organism>
<feature type="region of interest" description="Disordered" evidence="1">
    <location>
        <begin position="76"/>
        <end position="99"/>
    </location>
</feature>
<feature type="signal peptide" evidence="2">
    <location>
        <begin position="1"/>
        <end position="21"/>
    </location>
</feature>
<protein>
    <submittedName>
        <fullName evidence="3">Uncharacterized protein</fullName>
    </submittedName>
</protein>
<evidence type="ECO:0000256" key="1">
    <source>
        <dbReference type="SAM" id="MobiDB-lite"/>
    </source>
</evidence>
<gene>
    <name evidence="3" type="ORF">BHK69_12940</name>
</gene>
<sequence length="99" mass="10544">MKPAILATAVAFALLAGQALLTGQTWLTGQAAMAQSADDAKWVGQCLIDNAGGAAEPIVRKYCVCMNNKMSDNETRSITQWEKSNPAARAACDKEAGWR</sequence>
<dbReference type="KEGG" id="bvv:BHK69_12940"/>
<dbReference type="STRING" id="1526658.BHK69_12940"/>
<name>A0A1D7U1L2_9HYPH</name>
<feature type="chain" id="PRO_5009099891" evidence="2">
    <location>
        <begin position="22"/>
        <end position="99"/>
    </location>
</feature>
<evidence type="ECO:0000313" key="3">
    <source>
        <dbReference type="EMBL" id="AOO81250.1"/>
    </source>
</evidence>
<dbReference type="Proteomes" id="UP000094969">
    <property type="component" value="Chromosome"/>
</dbReference>
<dbReference type="AlphaFoldDB" id="A0A1D7U1L2"/>